<keyword evidence="2" id="KW-1185">Reference proteome</keyword>
<accession>A0A2Z4IFZ9</accession>
<dbReference type="AlphaFoldDB" id="A0A2Z4IFZ9"/>
<gene>
    <name evidence="1" type="ORF">DN752_08000</name>
</gene>
<proteinExistence type="predicted"/>
<dbReference type="OrthoDB" id="1418365at2"/>
<reference evidence="1 2" key="1">
    <citation type="submission" date="2018-06" db="EMBL/GenBank/DDBJ databases">
        <title>Echinicola strongylocentroti sp. nov., isolated from a sea urchin Strongylocentrotus intermedius.</title>
        <authorList>
            <person name="Bae S.S."/>
        </authorList>
    </citation>
    <scope>NUCLEOTIDE SEQUENCE [LARGE SCALE GENOMIC DNA]</scope>
    <source>
        <strain evidence="1 2">MEBiC08714</strain>
    </source>
</reference>
<dbReference type="Proteomes" id="UP000248688">
    <property type="component" value="Chromosome"/>
</dbReference>
<evidence type="ECO:0008006" key="3">
    <source>
        <dbReference type="Google" id="ProtNLM"/>
    </source>
</evidence>
<sequence>MSQGWDFDSSMFENTTEQRLFLDDPAPMDLLMALHASTDVKTGQLDKLIGKLDKRSKRKAYKEWFLSEVFYKAHQYVLKEYVKHSSFNEALTTGSYDCVSGSAIYGLLLDRYGFEYEVIETDYHVFLLIHGEGDRRYIYESTEPRAGFIKDQEAVNQYISVFNTEVINGKVDQLAELGSVTSQFSEESTIYASISLRELAGLQYYNDAVHHFNDGDKEMTYRQLAKAKAIYPSERVLSLYEYIAAIQEEEKKLARR</sequence>
<name>A0A2Z4IFZ9_9BACT</name>
<dbReference type="KEGG" id="est:DN752_08000"/>
<protein>
    <recommendedName>
        <fullName evidence="3">Protein SirB1 N-terminal domain-containing protein</fullName>
    </recommendedName>
</protein>
<evidence type="ECO:0000313" key="1">
    <source>
        <dbReference type="EMBL" id="AWW30071.1"/>
    </source>
</evidence>
<dbReference type="EMBL" id="CP030041">
    <property type="protein sequence ID" value="AWW30071.1"/>
    <property type="molecule type" value="Genomic_DNA"/>
</dbReference>
<organism evidence="1 2">
    <name type="scientific">Echinicola strongylocentroti</name>
    <dbReference type="NCBI Taxonomy" id="1795355"/>
    <lineage>
        <taxon>Bacteria</taxon>
        <taxon>Pseudomonadati</taxon>
        <taxon>Bacteroidota</taxon>
        <taxon>Cytophagia</taxon>
        <taxon>Cytophagales</taxon>
        <taxon>Cyclobacteriaceae</taxon>
        <taxon>Echinicola</taxon>
    </lineage>
</organism>
<evidence type="ECO:0000313" key="2">
    <source>
        <dbReference type="Proteomes" id="UP000248688"/>
    </source>
</evidence>